<dbReference type="EMBL" id="QFMX01000013">
    <property type="protein sequence ID" value="PZO72322.1"/>
    <property type="molecule type" value="Genomic_DNA"/>
</dbReference>
<proteinExistence type="predicted"/>
<dbReference type="Gene3D" id="3.40.50.300">
    <property type="entry name" value="P-loop containing nucleotide triphosphate hydrolases"/>
    <property type="match status" value="1"/>
</dbReference>
<comment type="caution">
    <text evidence="1">The sequence shown here is derived from an EMBL/GenBank/DDBJ whole genome shotgun (WGS) entry which is preliminary data.</text>
</comment>
<dbReference type="InterPro" id="IPR027417">
    <property type="entry name" value="P-loop_NTPase"/>
</dbReference>
<evidence type="ECO:0008006" key="3">
    <source>
        <dbReference type="Google" id="ProtNLM"/>
    </source>
</evidence>
<organism evidence="1 2">
    <name type="scientific">Sphingomonas taxi</name>
    <dbReference type="NCBI Taxonomy" id="1549858"/>
    <lineage>
        <taxon>Bacteria</taxon>
        <taxon>Pseudomonadati</taxon>
        <taxon>Pseudomonadota</taxon>
        <taxon>Alphaproteobacteria</taxon>
        <taxon>Sphingomonadales</taxon>
        <taxon>Sphingomonadaceae</taxon>
        <taxon>Sphingomonas</taxon>
    </lineage>
</organism>
<protein>
    <recommendedName>
        <fullName evidence="3">Terminase</fullName>
    </recommendedName>
</protein>
<accession>A0A2W4YVP9</accession>
<evidence type="ECO:0000313" key="1">
    <source>
        <dbReference type="EMBL" id="PZO72322.1"/>
    </source>
</evidence>
<gene>
    <name evidence="1" type="ORF">DI640_13185</name>
</gene>
<evidence type="ECO:0000313" key="2">
    <source>
        <dbReference type="Proteomes" id="UP000249555"/>
    </source>
</evidence>
<dbReference type="AlphaFoldDB" id="A0A2W4YVP9"/>
<dbReference type="Proteomes" id="UP000249555">
    <property type="component" value="Unassembled WGS sequence"/>
</dbReference>
<name>A0A2W4YVP9_9SPHN</name>
<sequence>MSDPLVYSATPTGAALHNSTALERWLIGPVGSGKTTAMIMDMFMRMLHQTPHPRTKKRQTRFVVIRESYPQLVSTTIKSFMEWVGQYGKLSGQSPIKWAWNAQLPDGTFIETEILFYAMSEGFDTSKLRSLEVTGVYLSEFAELAREIVDVAATRLRYPKTHTKLVDGYDHGPSWLGIVGESNAPPEASHWYERFEINRPANCAVFKYPPALIREFNEATDKYEYTDNPEAENIAHLPGGFAYYHNMIASMSDEAIDNLVLNNYGRDLSGRPVYPRFSRVKHVVDADTLLPNVNYPVIIGLDPGLNAAAILGQMGNLGSLNVLDEVVTEGLTFETFIDEHLIPMLKQRKYVNCKFQAVIDPAAIARNAMNELTSHEMLRKKGIPTKFAVTNKLQPRIKAVEHFLQRDGMLRVSSGCTVLIGGFEGGYRYQRVRGAAGRVYKPEPEKNRFSHPHDGLQYMCLEYIAETSLQGARDRERAMRQQPSGSRRFA</sequence>
<reference evidence="1 2" key="1">
    <citation type="submission" date="2017-08" db="EMBL/GenBank/DDBJ databases">
        <title>Infants hospitalized years apart are colonized by the same room-sourced microbial strains.</title>
        <authorList>
            <person name="Brooks B."/>
            <person name="Olm M.R."/>
            <person name="Firek B.A."/>
            <person name="Baker R."/>
            <person name="Thomas B.C."/>
            <person name="Morowitz M.J."/>
            <person name="Banfield J.F."/>
        </authorList>
    </citation>
    <scope>NUCLEOTIDE SEQUENCE [LARGE SCALE GENOMIC DNA]</scope>
    <source>
        <strain evidence="1">S2_018_000_R3_119</strain>
    </source>
</reference>